<feature type="compositionally biased region" description="Low complexity" evidence="1">
    <location>
        <begin position="864"/>
        <end position="874"/>
    </location>
</feature>
<feature type="compositionally biased region" description="Polar residues" evidence="1">
    <location>
        <begin position="739"/>
        <end position="752"/>
    </location>
</feature>
<dbReference type="PANTHER" id="PTHR47807:SF1">
    <property type="entry name" value="PROTEIN TBF1"/>
    <property type="match status" value="1"/>
</dbReference>
<sequence length="1340" mass="149313">MSTLALASGSRRTRASFAAPPASVSTSVSQLRAGRASRRRSTTTLKSRPNFPATDSSDLDYENDIYTGTRRSFQPPQPIQQDTDDAISEEYVNQKALDEIFVLEQLTPRPNRRAVIEPVDLDTTQTALDRFRVRRKQGERIGRVSIAGLPQTTSILSHSSISNRSKASLRSRQSAQIAPSARDTGTARSRSRSMYTARSDLSAAPATSRRNRRLMASAVNFNETLANDSAGNMTMARPGQRLRPSLADADGRLDVPTIEERCAVLVINAKGVLHFYMDLYTRGWQPESFDDMLRNWTPFESYKTNQLLAEAQYMHHFIDIEEVTRSLRASGQPRPDGFDEAMKMANCATFVHYIHQLPSDPIQYGRDNSQSITSRDVIRAPLRKISELSDARRIFLRWILPFEWELSDEVLNMLLDMSIQIYINRLERIVEAVRAGEMAVDVARSAISDHLVDLMSGDVVRHSLQRVKKQRGMSRAQIEQMVQRYETFANVRQIDLQAMQYDYEAMRESFSFQSMSADLTGYVRDVVREVDAGMQSSTLPLIIDRLARESSVFSASDVAEPVPASSSVIDGGNNDASTVIEGPGQSTPKAMTRTTQPYQPFASQYANWLDDMLGDEDVQGSSQQSRPSESSRDDIDLTETQKVHELDAMLITDDGEEASNSSIDLDIASSPPRTAKLRERLSAALNSSGRATAREQELLSEAVEASETSDATGVVESRRNRDAPFDSPAEEKASRLGFDSQNRLVRRTSPSSRKNKRLLDGSAAAVRESRFDSQGEEDEDVFLENAVQTRRIGSIKAKSKAKAEAVARTRPADEEEDGTVAQATPRPKRNLRSNAAQRQPNITEHATAAENEEDSDVNERQTARRTGSRSAARQLQLKQESLSPAKPQAQRGVKGTVVTGEQRHSTCLEAGPNKTVTVGVNSAKVARSQVGRGPNENETATGLGRGLPDDETRSQARILRTASGRLHKEGQGSDRDHDKAEHEAETARQRMGGAPEEWIATRATPDEEFIGDDDGAVLDRRAALDAAIAAKKRRPGTLHFYRPEADYEAMPLVRFDDGPPAEGENIDAIAMRNGDAIAEILHSSITAPSRHIGPFRPGDTRTRLHREERAPVVDHYSDEEVDELEDETDEPRNNRRRRNATNRAEPLRQTVHVQPYKRSNLYITGHNMIGRSRWTAPETNCLLDSLHELARYKKMAPKFKVYTEILKRHGVNGTQSRVLARWNNVQLKDKSRNELIRMKREGVRIPYWKRLLHPNIWKPPPVMVARDGRRDETEDVPDVGSDVEVPEEEGGDGEDADDSIRDGDEGEVADQVGGEDAGGIEVVIEEAIAERSSNPLRNEP</sequence>
<feature type="compositionally biased region" description="Basic and acidic residues" evidence="1">
    <location>
        <begin position="1098"/>
        <end position="1118"/>
    </location>
</feature>
<feature type="compositionally biased region" description="Basic and acidic residues" evidence="1">
    <location>
        <begin position="629"/>
        <end position="643"/>
    </location>
</feature>
<feature type="compositionally biased region" description="Basic and acidic residues" evidence="1">
    <location>
        <begin position="801"/>
        <end position="812"/>
    </location>
</feature>
<feature type="region of interest" description="Disordered" evidence="1">
    <location>
        <begin position="562"/>
        <end position="592"/>
    </location>
</feature>
<dbReference type="InterPro" id="IPR052833">
    <property type="entry name" value="Telomeric_DNA-bd_trans-reg"/>
</dbReference>
<feature type="compositionally biased region" description="Acidic residues" evidence="1">
    <location>
        <begin position="1119"/>
        <end position="1129"/>
    </location>
</feature>
<organism evidence="2">
    <name type="scientific">Ustilago esculenta</name>
    <dbReference type="NCBI Taxonomy" id="185366"/>
    <lineage>
        <taxon>Eukaryota</taxon>
        <taxon>Fungi</taxon>
        <taxon>Dikarya</taxon>
        <taxon>Basidiomycota</taxon>
        <taxon>Ustilaginomycotina</taxon>
        <taxon>Ustilaginomycetes</taxon>
        <taxon>Ustilaginales</taxon>
        <taxon>Ustilaginaceae</taxon>
        <taxon>Ustilago</taxon>
    </lineage>
</organism>
<feature type="region of interest" description="Disordered" evidence="1">
    <location>
        <begin position="925"/>
        <end position="997"/>
    </location>
</feature>
<feature type="compositionally biased region" description="Polar residues" evidence="1">
    <location>
        <begin position="186"/>
        <end position="196"/>
    </location>
</feature>
<evidence type="ECO:0000313" key="2">
    <source>
        <dbReference type="EMBL" id="QBH67536.1"/>
    </source>
</evidence>
<protein>
    <submittedName>
        <fullName evidence="2">Uncharacterized protein</fullName>
    </submittedName>
</protein>
<dbReference type="EMBL" id="MK125513">
    <property type="protein sequence ID" value="QBH67536.1"/>
    <property type="molecule type" value="Genomic_DNA"/>
</dbReference>
<feature type="compositionally biased region" description="Polar residues" evidence="1">
    <location>
        <begin position="832"/>
        <end position="844"/>
    </location>
</feature>
<feature type="region of interest" description="Disordered" evidence="1">
    <location>
        <begin position="159"/>
        <end position="209"/>
    </location>
</feature>
<feature type="region of interest" description="Disordered" evidence="1">
    <location>
        <begin position="686"/>
        <end position="778"/>
    </location>
</feature>
<name>A0A481SI73_9BASI</name>
<accession>A0A481SI73</accession>
<dbReference type="GO" id="GO:0010833">
    <property type="term" value="P:telomere maintenance via telomere lengthening"/>
    <property type="evidence" value="ECO:0007669"/>
    <property type="project" value="TreeGrafter"/>
</dbReference>
<feature type="compositionally biased region" description="Acidic residues" evidence="1">
    <location>
        <begin position="1284"/>
        <end position="1297"/>
    </location>
</feature>
<feature type="region of interest" description="Disordered" evidence="1">
    <location>
        <begin position="1088"/>
        <end position="1149"/>
    </location>
</feature>
<feature type="region of interest" description="Disordered" evidence="1">
    <location>
        <begin position="1267"/>
        <end position="1321"/>
    </location>
</feature>
<reference evidence="2" key="1">
    <citation type="submission" date="2018-11" db="EMBL/GenBank/DDBJ databases">
        <title>The smut fungus Ustilago esculenta has a bipolar mating type system with three idiomorphs larger than 500 kb.</title>
        <authorList>
            <person name="Liang S.-W."/>
            <person name="Huang Y.-H."/>
            <person name="Chiu J.-Y."/>
            <person name="Tseng H.-W."/>
            <person name="Haung J.-H."/>
            <person name="Shen W.-C."/>
        </authorList>
    </citation>
    <scope>NUCLEOTIDE SEQUENCE</scope>
    <source>
        <strain evidence="2">UE_mtsf</strain>
    </source>
</reference>
<dbReference type="PANTHER" id="PTHR47807">
    <property type="entry name" value="PROTEIN TBF1"/>
    <property type="match status" value="1"/>
</dbReference>
<feature type="region of interest" description="Disordered" evidence="1">
    <location>
        <begin position="793"/>
        <end position="913"/>
    </location>
</feature>
<dbReference type="GO" id="GO:0003691">
    <property type="term" value="F:double-stranded telomeric DNA binding"/>
    <property type="evidence" value="ECO:0007669"/>
    <property type="project" value="TreeGrafter"/>
</dbReference>
<feature type="region of interest" description="Disordered" evidence="1">
    <location>
        <begin position="615"/>
        <end position="643"/>
    </location>
</feature>
<gene>
    <name evidence="2" type="ORF">UEMT_2002</name>
</gene>
<feature type="region of interest" description="Disordered" evidence="1">
    <location>
        <begin position="1"/>
        <end position="61"/>
    </location>
</feature>
<proteinExistence type="predicted"/>
<evidence type="ECO:0000256" key="1">
    <source>
        <dbReference type="SAM" id="MobiDB-lite"/>
    </source>
</evidence>
<feature type="compositionally biased region" description="Basic and acidic residues" evidence="1">
    <location>
        <begin position="966"/>
        <end position="988"/>
    </location>
</feature>
<feature type="compositionally biased region" description="Polar residues" evidence="1">
    <location>
        <begin position="166"/>
        <end position="177"/>
    </location>
</feature>
<feature type="compositionally biased region" description="Low complexity" evidence="1">
    <location>
        <begin position="15"/>
        <end position="34"/>
    </location>
</feature>
<feature type="compositionally biased region" description="Basic and acidic residues" evidence="1">
    <location>
        <begin position="716"/>
        <end position="734"/>
    </location>
</feature>